<feature type="domain" description="Radical SAM core" evidence="13">
    <location>
        <begin position="12"/>
        <end position="162"/>
    </location>
</feature>
<reference evidence="14 15" key="1">
    <citation type="submission" date="2020-08" db="EMBL/GenBank/DDBJ databases">
        <title>Genomic Encyclopedia of Type Strains, Phase IV (KMG-IV): sequencing the most valuable type-strain genomes for metagenomic binning, comparative biology and taxonomic classification.</title>
        <authorList>
            <person name="Goeker M."/>
        </authorList>
    </citation>
    <scope>NUCLEOTIDE SEQUENCE [LARGE SCALE GENOMIC DNA]</scope>
    <source>
        <strain evidence="14 15">DSM 24696</strain>
    </source>
</reference>
<keyword evidence="7" id="KW-0479">Metal-binding</keyword>
<evidence type="ECO:0000256" key="4">
    <source>
        <dbReference type="ARBA" id="ARBA00014281"/>
    </source>
</evidence>
<dbReference type="SFLD" id="SFLDF00299">
    <property type="entry name" value="anaerobic_ribonucleoside-triph"/>
    <property type="match status" value="1"/>
</dbReference>
<name>A0A840QTU6_9BACI</name>
<dbReference type="PANTHER" id="PTHR30352">
    <property type="entry name" value="PYRUVATE FORMATE-LYASE-ACTIVATING ENZYME"/>
    <property type="match status" value="1"/>
</dbReference>
<keyword evidence="15" id="KW-1185">Reference proteome</keyword>
<dbReference type="GO" id="GO:0043365">
    <property type="term" value="F:[formate-C-acetyltransferase]-activating enzyme activity"/>
    <property type="evidence" value="ECO:0007669"/>
    <property type="project" value="InterPro"/>
</dbReference>
<evidence type="ECO:0000256" key="6">
    <source>
        <dbReference type="ARBA" id="ARBA00022691"/>
    </source>
</evidence>
<keyword evidence="9" id="KW-0408">Iron</keyword>
<dbReference type="SFLD" id="SFLDS00029">
    <property type="entry name" value="Radical_SAM"/>
    <property type="match status" value="1"/>
</dbReference>
<dbReference type="PIRSF" id="PIRSF000368">
    <property type="entry name" value="NrdG"/>
    <property type="match status" value="1"/>
</dbReference>
<dbReference type="InterPro" id="IPR013785">
    <property type="entry name" value="Aldolase_TIM"/>
</dbReference>
<evidence type="ECO:0000313" key="14">
    <source>
        <dbReference type="EMBL" id="MBB5174687.1"/>
    </source>
</evidence>
<keyword evidence="6" id="KW-0949">S-adenosyl-L-methionine</keyword>
<evidence type="ECO:0000256" key="12">
    <source>
        <dbReference type="PIRNR" id="PIRNR000368"/>
    </source>
</evidence>
<dbReference type="SUPFAM" id="SSF102114">
    <property type="entry name" value="Radical SAM enzymes"/>
    <property type="match status" value="1"/>
</dbReference>
<evidence type="ECO:0000256" key="10">
    <source>
        <dbReference type="ARBA" id="ARBA00023014"/>
    </source>
</evidence>
<protein>
    <recommendedName>
        <fullName evidence="4 12">Anaerobic ribonucleoside-triphosphate reductase-activating protein</fullName>
        <ecNumber evidence="12">1.97.1.-</ecNumber>
    </recommendedName>
</protein>
<evidence type="ECO:0000256" key="5">
    <source>
        <dbReference type="ARBA" id="ARBA00022485"/>
    </source>
</evidence>
<dbReference type="PROSITE" id="PS01087">
    <property type="entry name" value="RADICAL_ACTIVATING"/>
    <property type="match status" value="1"/>
</dbReference>
<evidence type="ECO:0000256" key="7">
    <source>
        <dbReference type="ARBA" id="ARBA00022723"/>
    </source>
</evidence>
<dbReference type="InterPro" id="IPR058240">
    <property type="entry name" value="rSAM_sf"/>
</dbReference>
<gene>
    <name evidence="14" type="ORF">HNQ41_002904</name>
</gene>
<dbReference type="EC" id="1.97.1.-" evidence="12"/>
<dbReference type="PROSITE" id="PS51918">
    <property type="entry name" value="RADICAL_SAM"/>
    <property type="match status" value="1"/>
</dbReference>
<dbReference type="GO" id="GO:0004748">
    <property type="term" value="F:ribonucleoside-diphosphate reductase activity, thioredoxin disulfide as acceptor"/>
    <property type="evidence" value="ECO:0007669"/>
    <property type="project" value="TreeGrafter"/>
</dbReference>
<dbReference type="InterPro" id="IPR001989">
    <property type="entry name" value="Radical_activat_CS"/>
</dbReference>
<dbReference type="GO" id="GO:0046872">
    <property type="term" value="F:metal ion binding"/>
    <property type="evidence" value="ECO:0007669"/>
    <property type="project" value="UniProtKB-KW"/>
</dbReference>
<dbReference type="SFLD" id="SFLDG01063">
    <property type="entry name" value="activating_enzymes__group_1"/>
    <property type="match status" value="1"/>
</dbReference>
<dbReference type="RefSeq" id="WP_184665095.1">
    <property type="nucleotide sequence ID" value="NZ_JACHHB010000015.1"/>
</dbReference>
<comment type="similarity">
    <text evidence="3 12">Belongs to the organic radical-activating enzymes family.</text>
</comment>
<dbReference type="AlphaFoldDB" id="A0A840QTU6"/>
<evidence type="ECO:0000256" key="3">
    <source>
        <dbReference type="ARBA" id="ARBA00009777"/>
    </source>
</evidence>
<evidence type="ECO:0000256" key="1">
    <source>
        <dbReference type="ARBA" id="ARBA00001966"/>
    </source>
</evidence>
<comment type="catalytic activity">
    <reaction evidence="11">
        <text>glycyl-[protein] + reduced [flavodoxin] + S-adenosyl-L-methionine = glycin-2-yl radical-[protein] + semiquinone [flavodoxin] + 5'-deoxyadenosine + L-methionine + H(+)</text>
        <dbReference type="Rhea" id="RHEA:61976"/>
        <dbReference type="Rhea" id="RHEA-COMP:10622"/>
        <dbReference type="Rhea" id="RHEA-COMP:14480"/>
        <dbReference type="Rhea" id="RHEA-COMP:15993"/>
        <dbReference type="Rhea" id="RHEA-COMP:15994"/>
        <dbReference type="ChEBI" id="CHEBI:15378"/>
        <dbReference type="ChEBI" id="CHEBI:17319"/>
        <dbReference type="ChEBI" id="CHEBI:29947"/>
        <dbReference type="ChEBI" id="CHEBI:32722"/>
        <dbReference type="ChEBI" id="CHEBI:57618"/>
        <dbReference type="ChEBI" id="CHEBI:57844"/>
        <dbReference type="ChEBI" id="CHEBI:59789"/>
        <dbReference type="ChEBI" id="CHEBI:140311"/>
    </reaction>
</comment>
<dbReference type="InterPro" id="IPR012837">
    <property type="entry name" value="NrdG"/>
</dbReference>
<evidence type="ECO:0000256" key="8">
    <source>
        <dbReference type="ARBA" id="ARBA00023002"/>
    </source>
</evidence>
<keyword evidence="10" id="KW-0411">Iron-sulfur</keyword>
<accession>A0A840QTU6</accession>
<dbReference type="InterPro" id="IPR007197">
    <property type="entry name" value="rSAM"/>
</dbReference>
<dbReference type="EMBL" id="JACHHB010000015">
    <property type="protein sequence ID" value="MBB5174687.1"/>
    <property type="molecule type" value="Genomic_DNA"/>
</dbReference>
<dbReference type="NCBIfam" id="TIGR02491">
    <property type="entry name" value="NrdG"/>
    <property type="match status" value="1"/>
</dbReference>
<sequence length="162" mass="17926">MKVLSIIDDSIVDGEGLRTVIFFAGCPHRCVGCHNPESWSIENGEERSLSEVMKRVAANPLNDVTFSGGEPFLQAEEAAKLAAEVKALGKGVWVYTGYTLEELRKSTNSFVHRLLLLTDVLVDGPFIEAEKDLTLSYRGSRNQRVIEVNKKMVAESKKEAVL</sequence>
<comment type="caution">
    <text evidence="14">The sequence shown here is derived from an EMBL/GenBank/DDBJ whole genome shotgun (WGS) entry which is preliminary data.</text>
</comment>
<dbReference type="PANTHER" id="PTHR30352:SF2">
    <property type="entry name" value="ANAEROBIC RIBONUCLEOSIDE-TRIPHOSPHATE REDUCTASE-ACTIVATING PROTEIN"/>
    <property type="match status" value="1"/>
</dbReference>
<dbReference type="Pfam" id="PF13353">
    <property type="entry name" value="Fer4_12"/>
    <property type="match status" value="1"/>
</dbReference>
<keyword evidence="8 12" id="KW-0560">Oxidoreductase</keyword>
<dbReference type="GO" id="GO:0051539">
    <property type="term" value="F:4 iron, 4 sulfur cluster binding"/>
    <property type="evidence" value="ECO:0007669"/>
    <property type="project" value="UniProtKB-KW"/>
</dbReference>
<dbReference type="InterPro" id="IPR034457">
    <property type="entry name" value="Organic_radical-activating"/>
</dbReference>
<comment type="function">
    <text evidence="2 12">Activation of anaerobic ribonucleoside-triphosphate reductase under anaerobic conditions by generation of an organic free radical, using S-adenosylmethionine and reduced flavodoxin as cosubstrates to produce 5'-deoxy-adenosine.</text>
</comment>
<dbReference type="Gene3D" id="3.20.20.70">
    <property type="entry name" value="Aldolase class I"/>
    <property type="match status" value="1"/>
</dbReference>
<evidence type="ECO:0000256" key="11">
    <source>
        <dbReference type="ARBA" id="ARBA00047365"/>
    </source>
</evidence>
<dbReference type="Proteomes" id="UP000551878">
    <property type="component" value="Unassembled WGS sequence"/>
</dbReference>
<dbReference type="SFLD" id="SFLDG01066">
    <property type="entry name" value="organic_radical-activating_enz"/>
    <property type="match status" value="1"/>
</dbReference>
<keyword evidence="5" id="KW-0004">4Fe-4S</keyword>
<evidence type="ECO:0000256" key="2">
    <source>
        <dbReference type="ARBA" id="ARBA00003852"/>
    </source>
</evidence>
<evidence type="ECO:0000313" key="15">
    <source>
        <dbReference type="Proteomes" id="UP000551878"/>
    </source>
</evidence>
<proteinExistence type="inferred from homology"/>
<evidence type="ECO:0000259" key="13">
    <source>
        <dbReference type="PROSITE" id="PS51918"/>
    </source>
</evidence>
<evidence type="ECO:0000256" key="9">
    <source>
        <dbReference type="ARBA" id="ARBA00023004"/>
    </source>
</evidence>
<organism evidence="14 15">
    <name type="scientific">Texcoconibacillus texcoconensis</name>
    <dbReference type="NCBI Taxonomy" id="1095777"/>
    <lineage>
        <taxon>Bacteria</taxon>
        <taxon>Bacillati</taxon>
        <taxon>Bacillota</taxon>
        <taxon>Bacilli</taxon>
        <taxon>Bacillales</taxon>
        <taxon>Bacillaceae</taxon>
        <taxon>Texcoconibacillus</taxon>
    </lineage>
</organism>
<comment type="cofactor">
    <cofactor evidence="1">
        <name>[4Fe-4S] cluster</name>
        <dbReference type="ChEBI" id="CHEBI:49883"/>
    </cofactor>
</comment>